<evidence type="ECO:0000259" key="1">
    <source>
        <dbReference type="PROSITE" id="PS50011"/>
    </source>
</evidence>
<dbReference type="GO" id="GO:0005524">
    <property type="term" value="F:ATP binding"/>
    <property type="evidence" value="ECO:0007669"/>
    <property type="project" value="InterPro"/>
</dbReference>
<evidence type="ECO:0000313" key="2">
    <source>
        <dbReference type="Proteomes" id="UP000887540"/>
    </source>
</evidence>
<dbReference type="GO" id="GO:0005886">
    <property type="term" value="C:plasma membrane"/>
    <property type="evidence" value="ECO:0007669"/>
    <property type="project" value="TreeGrafter"/>
</dbReference>
<dbReference type="PROSITE" id="PS50011">
    <property type="entry name" value="PROTEIN_KINASE_DOM"/>
    <property type="match status" value="1"/>
</dbReference>
<sequence length="98" mass="10884">MSDELEAEILTMTQLRHQNIVSLYGAVLKGNRAMVMELCEGGSLKDRLISKTKSKLLATSLLEYSKQIASGMKFLASKNFVHRDLAARNVLLSGDERV</sequence>
<dbReference type="SMART" id="SM00219">
    <property type="entry name" value="TyrKc"/>
    <property type="match status" value="1"/>
</dbReference>
<dbReference type="Pfam" id="PF07714">
    <property type="entry name" value="PK_Tyr_Ser-Thr"/>
    <property type="match status" value="1"/>
</dbReference>
<dbReference type="InterPro" id="IPR000719">
    <property type="entry name" value="Prot_kinase_dom"/>
</dbReference>
<reference evidence="3" key="1">
    <citation type="submission" date="2022-11" db="UniProtKB">
        <authorList>
            <consortium name="WormBaseParasite"/>
        </authorList>
    </citation>
    <scope>IDENTIFICATION</scope>
</reference>
<dbReference type="GO" id="GO:0043235">
    <property type="term" value="C:receptor complex"/>
    <property type="evidence" value="ECO:0007669"/>
    <property type="project" value="TreeGrafter"/>
</dbReference>
<dbReference type="InterPro" id="IPR008266">
    <property type="entry name" value="Tyr_kinase_AS"/>
</dbReference>
<dbReference type="Proteomes" id="UP000887540">
    <property type="component" value="Unplaced"/>
</dbReference>
<evidence type="ECO:0000313" key="3">
    <source>
        <dbReference type="WBParaSite" id="ACRNAN_Path_42.g156.t1"/>
    </source>
</evidence>
<dbReference type="SUPFAM" id="SSF56112">
    <property type="entry name" value="Protein kinase-like (PK-like)"/>
    <property type="match status" value="1"/>
</dbReference>
<dbReference type="GO" id="GO:0004714">
    <property type="term" value="F:transmembrane receptor protein tyrosine kinase activity"/>
    <property type="evidence" value="ECO:0007669"/>
    <property type="project" value="TreeGrafter"/>
</dbReference>
<accession>A0A914C6J6</accession>
<keyword evidence="2" id="KW-1185">Reference proteome</keyword>
<dbReference type="PANTHER" id="PTHR24416">
    <property type="entry name" value="TYROSINE-PROTEIN KINASE RECEPTOR"/>
    <property type="match status" value="1"/>
</dbReference>
<dbReference type="WBParaSite" id="ACRNAN_Path_42.g156.t1">
    <property type="protein sequence ID" value="ACRNAN_Path_42.g156.t1"/>
    <property type="gene ID" value="ACRNAN_Path_42.g156"/>
</dbReference>
<protein>
    <submittedName>
        <fullName evidence="3">Protein kinase domain-containing protein</fullName>
    </submittedName>
</protein>
<name>A0A914C6J6_9BILA</name>
<dbReference type="InterPro" id="IPR011009">
    <property type="entry name" value="Kinase-like_dom_sf"/>
</dbReference>
<proteinExistence type="predicted"/>
<dbReference type="GO" id="GO:0007169">
    <property type="term" value="P:cell surface receptor protein tyrosine kinase signaling pathway"/>
    <property type="evidence" value="ECO:0007669"/>
    <property type="project" value="TreeGrafter"/>
</dbReference>
<dbReference type="InterPro" id="IPR001245">
    <property type="entry name" value="Ser-Thr/Tyr_kinase_cat_dom"/>
</dbReference>
<dbReference type="AlphaFoldDB" id="A0A914C6J6"/>
<dbReference type="InterPro" id="IPR050122">
    <property type="entry name" value="RTK"/>
</dbReference>
<feature type="domain" description="Protein kinase" evidence="1">
    <location>
        <begin position="1"/>
        <end position="98"/>
    </location>
</feature>
<dbReference type="PROSITE" id="PS00109">
    <property type="entry name" value="PROTEIN_KINASE_TYR"/>
    <property type="match status" value="1"/>
</dbReference>
<dbReference type="Gene3D" id="1.10.510.10">
    <property type="entry name" value="Transferase(Phosphotransferase) domain 1"/>
    <property type="match status" value="1"/>
</dbReference>
<organism evidence="2 3">
    <name type="scientific">Acrobeloides nanus</name>
    <dbReference type="NCBI Taxonomy" id="290746"/>
    <lineage>
        <taxon>Eukaryota</taxon>
        <taxon>Metazoa</taxon>
        <taxon>Ecdysozoa</taxon>
        <taxon>Nematoda</taxon>
        <taxon>Chromadorea</taxon>
        <taxon>Rhabditida</taxon>
        <taxon>Tylenchina</taxon>
        <taxon>Cephalobomorpha</taxon>
        <taxon>Cephaloboidea</taxon>
        <taxon>Cephalobidae</taxon>
        <taxon>Acrobeloides</taxon>
    </lineage>
</organism>
<dbReference type="InterPro" id="IPR020635">
    <property type="entry name" value="Tyr_kinase_cat_dom"/>
</dbReference>
<dbReference type="PANTHER" id="PTHR24416:SF611">
    <property type="entry name" value="TYROSINE-PROTEIN KINASE TRANSMEMBRANE RECEPTOR ROR"/>
    <property type="match status" value="1"/>
</dbReference>